<proteinExistence type="predicted"/>
<feature type="region of interest" description="Disordered" evidence="1">
    <location>
        <begin position="19"/>
        <end position="80"/>
    </location>
</feature>
<evidence type="ECO:0000313" key="2">
    <source>
        <dbReference type="EMBL" id="KAF0978969.1"/>
    </source>
</evidence>
<feature type="compositionally biased region" description="Polar residues" evidence="1">
    <location>
        <begin position="40"/>
        <end position="61"/>
    </location>
</feature>
<sequence>MMGLACCLRTNDPSDDFHTRGVHHHHTETTTTSATNTIHSNFHSSTPLRPHHQNNNNYSATSPSVASKKKNPPPSVPSPHQVQEFQLELSQCCRQRLTLEIVNYILEFCDFLGEAEVFEKALQRYMFAHYENSLKFQETNEYSVSSNVDFHNSAKIYLSSFESTTANTNPTAHLLANNQIMATSNRNDTKQTPRKMGMSSMTPTHSPLRSTSIFDLKVVQFECNIFRKFWNDVVNMHIPNDKQNQGEEDEELFTPFVDTEPFNEQLCNKLIRIAFGKKGNTIISLIRHYDFSEVDKRSWKSFPIFGKGLLSFKAPSFIDLTYFDEYFLALGHVKNMLEKNAKLKLKLTLPVHMENNLSESDQKILAATTDISFVEEVHSKFIVSLLRNLSNLHNAASGWFLPSLTLSQQEKFNVDEDYLGLISKFPIHRLKITLNFYHPSLPTKYLEALLRNTSIGYLEIENIKLTGQLVENIKDKVTFEKIWVCPESRFIALFSRTSHLRCLVINGGISFHEPCLESVQKAFPSYMFE</sequence>
<feature type="compositionally biased region" description="Low complexity" evidence="1">
    <location>
        <begin position="29"/>
        <end position="39"/>
    </location>
</feature>
<dbReference type="EMBL" id="VFQX01000028">
    <property type="protein sequence ID" value="KAF0978969.1"/>
    <property type="molecule type" value="Genomic_DNA"/>
</dbReference>
<dbReference type="VEuPathDB" id="AmoebaDB:FDP41_002039"/>
<dbReference type="OrthoDB" id="10344023at2759"/>
<protein>
    <submittedName>
        <fullName evidence="2">Uncharacterized protein</fullName>
    </submittedName>
</protein>
<keyword evidence="3" id="KW-1185">Reference proteome</keyword>
<dbReference type="RefSeq" id="XP_044563682.1">
    <property type="nucleotide sequence ID" value="XM_044705190.1"/>
</dbReference>
<reference evidence="2 3" key="1">
    <citation type="journal article" date="2019" name="Sci. Rep.">
        <title>Nanopore sequencing improves the draft genome of the human pathogenic amoeba Naegleria fowleri.</title>
        <authorList>
            <person name="Liechti N."/>
            <person name="Schurch N."/>
            <person name="Bruggmann R."/>
            <person name="Wittwer M."/>
        </authorList>
    </citation>
    <scope>NUCLEOTIDE SEQUENCE [LARGE SCALE GENOMIC DNA]</scope>
    <source>
        <strain evidence="2 3">ATCC 30894</strain>
    </source>
</reference>
<dbReference type="VEuPathDB" id="AmoebaDB:NfTy_033910"/>
<dbReference type="VEuPathDB" id="AmoebaDB:NF0057170"/>
<comment type="caution">
    <text evidence="2">The sequence shown here is derived from an EMBL/GenBank/DDBJ whole genome shotgun (WGS) entry which is preliminary data.</text>
</comment>
<dbReference type="Proteomes" id="UP000444721">
    <property type="component" value="Unassembled WGS sequence"/>
</dbReference>
<dbReference type="GeneID" id="68109257"/>
<accession>A0A6A5C1A1</accession>
<dbReference type="AlphaFoldDB" id="A0A6A5C1A1"/>
<evidence type="ECO:0000256" key="1">
    <source>
        <dbReference type="SAM" id="MobiDB-lite"/>
    </source>
</evidence>
<gene>
    <name evidence="2" type="ORF">FDP41_002039</name>
</gene>
<name>A0A6A5C1A1_NAEFO</name>
<evidence type="ECO:0000313" key="3">
    <source>
        <dbReference type="Proteomes" id="UP000444721"/>
    </source>
</evidence>
<organism evidence="2 3">
    <name type="scientific">Naegleria fowleri</name>
    <name type="common">Brain eating amoeba</name>
    <dbReference type="NCBI Taxonomy" id="5763"/>
    <lineage>
        <taxon>Eukaryota</taxon>
        <taxon>Discoba</taxon>
        <taxon>Heterolobosea</taxon>
        <taxon>Tetramitia</taxon>
        <taxon>Eutetramitia</taxon>
        <taxon>Vahlkampfiidae</taxon>
        <taxon>Naegleria</taxon>
    </lineage>
</organism>